<sequence>MYNILITIRNGGNKSNSFKSKNKLQFLNNKSLTLKKNQFNSSSLLKCKKQNFKQQQQVKRVCRRLVCPSAPINTTSYLIGMIEKRNNKHQQQPQLSILGEYSSALHVPAPIVTSAPLSSSSSSSVHNIDNNNNNNSYSFDITDFDTHGSMFGLINNNFLIDNIAHNNNI</sequence>
<proteinExistence type="predicted"/>
<protein>
    <submittedName>
        <fullName evidence="1">Uncharacterized protein</fullName>
    </submittedName>
</protein>
<dbReference type="GeneID" id="31362506"/>
<name>D3BE72_HETP5</name>
<dbReference type="EMBL" id="ADBJ01000031">
    <property type="protein sequence ID" value="EFA80203.1"/>
    <property type="molecule type" value="Genomic_DNA"/>
</dbReference>
<comment type="caution">
    <text evidence="1">The sequence shown here is derived from an EMBL/GenBank/DDBJ whole genome shotgun (WGS) entry which is preliminary data.</text>
</comment>
<reference evidence="1 2" key="1">
    <citation type="journal article" date="2011" name="Genome Res.">
        <title>Phylogeny-wide analysis of social amoeba genomes highlights ancient origins for complex intercellular communication.</title>
        <authorList>
            <person name="Heidel A.J."/>
            <person name="Lawal H.M."/>
            <person name="Felder M."/>
            <person name="Schilde C."/>
            <person name="Helps N.R."/>
            <person name="Tunggal B."/>
            <person name="Rivero F."/>
            <person name="John U."/>
            <person name="Schleicher M."/>
            <person name="Eichinger L."/>
            <person name="Platzer M."/>
            <person name="Noegel A.A."/>
            <person name="Schaap P."/>
            <person name="Gloeckner G."/>
        </authorList>
    </citation>
    <scope>NUCLEOTIDE SEQUENCE [LARGE SCALE GENOMIC DNA]</scope>
    <source>
        <strain evidence="2">ATCC 26659 / Pp 5 / PN500</strain>
    </source>
</reference>
<gene>
    <name evidence="1" type="ORF">PPL_07025</name>
</gene>
<organism evidence="1 2">
    <name type="scientific">Heterostelium pallidum (strain ATCC 26659 / Pp 5 / PN500)</name>
    <name type="common">Cellular slime mold</name>
    <name type="synonym">Polysphondylium pallidum</name>
    <dbReference type="NCBI Taxonomy" id="670386"/>
    <lineage>
        <taxon>Eukaryota</taxon>
        <taxon>Amoebozoa</taxon>
        <taxon>Evosea</taxon>
        <taxon>Eumycetozoa</taxon>
        <taxon>Dictyostelia</taxon>
        <taxon>Acytosteliales</taxon>
        <taxon>Acytosteliaceae</taxon>
        <taxon>Heterostelium</taxon>
    </lineage>
</organism>
<evidence type="ECO:0000313" key="2">
    <source>
        <dbReference type="Proteomes" id="UP000001396"/>
    </source>
</evidence>
<dbReference type="AlphaFoldDB" id="D3BE72"/>
<dbReference type="Proteomes" id="UP000001396">
    <property type="component" value="Unassembled WGS sequence"/>
</dbReference>
<evidence type="ECO:0000313" key="1">
    <source>
        <dbReference type="EMBL" id="EFA80203.1"/>
    </source>
</evidence>
<accession>D3BE72</accession>
<dbReference type="RefSeq" id="XP_020432323.1">
    <property type="nucleotide sequence ID" value="XM_020577875.1"/>
</dbReference>
<keyword evidence="2" id="KW-1185">Reference proteome</keyword>
<dbReference type="InParanoid" id="D3BE72"/>